<comment type="subcellular location">
    <subcellularLocation>
        <location evidence="1">Cell membrane</location>
        <topology evidence="1">Multi-pass membrane protein</topology>
    </subcellularLocation>
</comment>
<keyword evidence="7 8" id="KW-0472">Membrane</keyword>
<protein>
    <submittedName>
        <fullName evidence="9">Na+/H+ antiporter subunit E</fullName>
    </submittedName>
</protein>
<sequence length="159" mass="18168">MAFQIMLNVLIAVTWMFFYSSFTSSRFIVGYLLGALLILLFRRFFKDRFYLLVVWAVIKLVILFFKELILANVDVLKHIIRPKLTITPGIFAMETKLSSDWEVTLLANLITLTPGTLVVDISDDNKTLYIHAIHLPDADEAINGIRNTFEKAILEVTGK</sequence>
<dbReference type="GO" id="GO:0015297">
    <property type="term" value="F:antiporter activity"/>
    <property type="evidence" value="ECO:0007669"/>
    <property type="project" value="UniProtKB-KW"/>
</dbReference>
<evidence type="ECO:0000256" key="7">
    <source>
        <dbReference type="ARBA" id="ARBA00023136"/>
    </source>
</evidence>
<evidence type="ECO:0000256" key="6">
    <source>
        <dbReference type="ARBA" id="ARBA00022989"/>
    </source>
</evidence>
<keyword evidence="4" id="KW-1003">Cell membrane</keyword>
<dbReference type="PIRSF" id="PIRSF019239">
    <property type="entry name" value="MrpE"/>
    <property type="match status" value="1"/>
</dbReference>
<dbReference type="InterPro" id="IPR002758">
    <property type="entry name" value="Cation_antiport_E"/>
</dbReference>
<feature type="transmembrane region" description="Helical" evidence="8">
    <location>
        <begin position="52"/>
        <end position="73"/>
    </location>
</feature>
<dbReference type="NCBIfam" id="NF009292">
    <property type="entry name" value="PRK12651.1-3"/>
    <property type="match status" value="1"/>
</dbReference>
<keyword evidence="5 8" id="KW-0812">Transmembrane</keyword>
<dbReference type="KEGG" id="mcui:G8O30_10500"/>
<proteinExistence type="inferred from homology"/>
<name>A0A7S8HG04_9BACI</name>
<evidence type="ECO:0000256" key="2">
    <source>
        <dbReference type="ARBA" id="ARBA00006228"/>
    </source>
</evidence>
<dbReference type="AlphaFoldDB" id="A0A7S8HG04"/>
<keyword evidence="3" id="KW-0813">Transport</keyword>
<accession>A0A7S8HG04</accession>
<evidence type="ECO:0000256" key="4">
    <source>
        <dbReference type="ARBA" id="ARBA00022475"/>
    </source>
</evidence>
<dbReference type="EMBL" id="CP049742">
    <property type="protein sequence ID" value="QPC47348.1"/>
    <property type="molecule type" value="Genomic_DNA"/>
</dbReference>
<dbReference type="Proteomes" id="UP000593626">
    <property type="component" value="Chromosome"/>
</dbReference>
<dbReference type="RefSeq" id="WP_239672019.1">
    <property type="nucleotide sequence ID" value="NZ_CP049742.1"/>
</dbReference>
<feature type="transmembrane region" description="Helical" evidence="8">
    <location>
        <begin position="5"/>
        <end position="22"/>
    </location>
</feature>
<comment type="similarity">
    <text evidence="2">Belongs to the CPA3 antiporters (TC 2.A.63) subunit E family.</text>
</comment>
<organism evidence="9 10">
    <name type="scientific">Mangrovibacillus cuniculi</name>
    <dbReference type="NCBI Taxonomy" id="2593652"/>
    <lineage>
        <taxon>Bacteria</taxon>
        <taxon>Bacillati</taxon>
        <taxon>Bacillota</taxon>
        <taxon>Bacilli</taxon>
        <taxon>Bacillales</taxon>
        <taxon>Bacillaceae</taxon>
        <taxon>Mangrovibacillus</taxon>
    </lineage>
</organism>
<keyword evidence="10" id="KW-1185">Reference proteome</keyword>
<dbReference type="PANTHER" id="PTHR34584">
    <property type="entry name" value="NA(+)/H(+) ANTIPORTER SUBUNIT E1"/>
    <property type="match status" value="1"/>
</dbReference>
<dbReference type="GO" id="GO:0005886">
    <property type="term" value="C:plasma membrane"/>
    <property type="evidence" value="ECO:0007669"/>
    <property type="project" value="UniProtKB-SubCell"/>
</dbReference>
<dbReference type="GO" id="GO:0008324">
    <property type="term" value="F:monoatomic cation transmembrane transporter activity"/>
    <property type="evidence" value="ECO:0007669"/>
    <property type="project" value="InterPro"/>
</dbReference>
<dbReference type="PANTHER" id="PTHR34584:SF1">
    <property type="entry name" value="NA(+)_H(+) ANTIPORTER SUBUNIT E1"/>
    <property type="match status" value="1"/>
</dbReference>
<evidence type="ECO:0000256" key="1">
    <source>
        <dbReference type="ARBA" id="ARBA00004651"/>
    </source>
</evidence>
<gene>
    <name evidence="9" type="ORF">G8O30_10500</name>
</gene>
<evidence type="ECO:0000256" key="3">
    <source>
        <dbReference type="ARBA" id="ARBA00022449"/>
    </source>
</evidence>
<reference evidence="9 10" key="1">
    <citation type="submission" date="2019-07" db="EMBL/GenBank/DDBJ databases">
        <title>Genome sequence of 2 isolates from Red Sea Mangroves.</title>
        <authorList>
            <person name="Sefrji F."/>
            <person name="Michoud G."/>
            <person name="Merlino G."/>
            <person name="Daffonchio D."/>
        </authorList>
    </citation>
    <scope>NUCLEOTIDE SEQUENCE [LARGE SCALE GENOMIC DNA]</scope>
    <source>
        <strain evidence="9 10">R1DC41</strain>
    </source>
</reference>
<evidence type="ECO:0000256" key="5">
    <source>
        <dbReference type="ARBA" id="ARBA00022692"/>
    </source>
</evidence>
<evidence type="ECO:0000313" key="9">
    <source>
        <dbReference type="EMBL" id="QPC47348.1"/>
    </source>
</evidence>
<evidence type="ECO:0000256" key="8">
    <source>
        <dbReference type="SAM" id="Phobius"/>
    </source>
</evidence>
<evidence type="ECO:0000313" key="10">
    <source>
        <dbReference type="Proteomes" id="UP000593626"/>
    </source>
</evidence>
<keyword evidence="3" id="KW-0050">Antiport</keyword>
<keyword evidence="6 8" id="KW-1133">Transmembrane helix</keyword>
<dbReference type="Pfam" id="PF01899">
    <property type="entry name" value="MNHE"/>
    <property type="match status" value="1"/>
</dbReference>